<keyword evidence="2" id="KW-1185">Reference proteome</keyword>
<dbReference type="RefSeq" id="WP_191307132.1">
    <property type="nucleotide sequence ID" value="NZ_BNCL01000001.1"/>
</dbReference>
<protein>
    <submittedName>
        <fullName evidence="1">Host attachment protein</fullName>
    </submittedName>
</protein>
<comment type="caution">
    <text evidence="1">The sequence shown here is derived from an EMBL/GenBank/DDBJ whole genome shotgun (WGS) entry which is preliminary data.</text>
</comment>
<gene>
    <name evidence="1" type="ORF">JL111_03400</name>
</gene>
<evidence type="ECO:0000313" key="2">
    <source>
        <dbReference type="Proteomes" id="UP000644749"/>
    </source>
</evidence>
<reference evidence="1 2" key="1">
    <citation type="submission" date="2021-01" db="EMBL/GenBank/DDBJ databases">
        <title>011410 draft genome.</title>
        <authorList>
            <person name="Lang L."/>
        </authorList>
    </citation>
    <scope>NUCLEOTIDE SEQUENCE [LARGE SCALE GENOMIC DNA]</scope>
    <source>
        <strain evidence="1 2">KCTC 42845</strain>
    </source>
</reference>
<evidence type="ECO:0000313" key="1">
    <source>
        <dbReference type="EMBL" id="MBL3672522.1"/>
    </source>
</evidence>
<dbReference type="Proteomes" id="UP000644749">
    <property type="component" value="Unassembled WGS sequence"/>
</dbReference>
<dbReference type="EMBL" id="JAESHT010000002">
    <property type="protein sequence ID" value="MBL3672522.1"/>
    <property type="molecule type" value="Genomic_DNA"/>
</dbReference>
<dbReference type="Pfam" id="PF18856">
    <property type="entry name" value="baeRF_family12"/>
    <property type="match status" value="1"/>
</dbReference>
<organism evidence="1 2">
    <name type="scientific">Paracoccus aerius</name>
    <dbReference type="NCBI Taxonomy" id="1915382"/>
    <lineage>
        <taxon>Bacteria</taxon>
        <taxon>Pseudomonadati</taxon>
        <taxon>Pseudomonadota</taxon>
        <taxon>Alphaproteobacteria</taxon>
        <taxon>Rhodobacterales</taxon>
        <taxon>Paracoccaceae</taxon>
        <taxon>Paracoccus</taxon>
    </lineage>
</organism>
<proteinExistence type="predicted"/>
<sequence>MLPQNALVVVADSHSARLFRNKAQYGLELKESEQVTPESLNQRQPGEAAAEILPGGEDPLAFVAQLADYLNAMVLKNKVDDIAVIADPSTLGILRKRYHKELQFRLRKEIDKNLTNSDLRAIEDALS</sequence>
<name>A0ABS1S1D5_9RHOB</name>
<dbReference type="InterPro" id="IPR041374">
    <property type="entry name" value="BaeRF_family12"/>
</dbReference>
<accession>A0ABS1S1D5</accession>